<dbReference type="AlphaFoldDB" id="C0EC29"/>
<keyword evidence="1" id="KW-0812">Transmembrane</keyword>
<evidence type="ECO:0000313" key="2">
    <source>
        <dbReference type="EMBL" id="EEG31090.1"/>
    </source>
</evidence>
<dbReference type="HOGENOM" id="CLU_1945006_0_0_9"/>
<gene>
    <name evidence="2" type="ORF">CLOSTMETH_01398</name>
</gene>
<keyword evidence="1" id="KW-1133">Transmembrane helix</keyword>
<reference evidence="2 3" key="1">
    <citation type="submission" date="2009-01" db="EMBL/GenBank/DDBJ databases">
        <authorList>
            <person name="Fulton L."/>
            <person name="Clifton S."/>
            <person name="Fulton B."/>
            <person name="Xu J."/>
            <person name="Minx P."/>
            <person name="Pepin K.H."/>
            <person name="Johnson M."/>
            <person name="Bhonagiri V."/>
            <person name="Nash W.E."/>
            <person name="Mardis E.R."/>
            <person name="Wilson R.K."/>
        </authorList>
    </citation>
    <scope>NUCLEOTIDE SEQUENCE [LARGE SCALE GENOMIC DNA]</scope>
    <source>
        <strain evidence="2 3">DSM 5476</strain>
    </source>
</reference>
<name>C0EC29_9FIRM</name>
<comment type="caution">
    <text evidence="2">The sequence shown here is derived from an EMBL/GenBank/DDBJ whole genome shotgun (WGS) entry which is preliminary data.</text>
</comment>
<protein>
    <submittedName>
        <fullName evidence="2">Uncharacterized protein</fullName>
    </submittedName>
</protein>
<proteinExistence type="predicted"/>
<reference evidence="2 3" key="2">
    <citation type="submission" date="2009-02" db="EMBL/GenBank/DDBJ databases">
        <title>Draft genome sequence of Clostridium methylpentosum (DSM 5476).</title>
        <authorList>
            <person name="Sudarsanam P."/>
            <person name="Ley R."/>
            <person name="Guruge J."/>
            <person name="Turnbaugh P.J."/>
            <person name="Mahowald M."/>
            <person name="Liep D."/>
            <person name="Gordon J."/>
        </authorList>
    </citation>
    <scope>NUCLEOTIDE SEQUENCE [LARGE SCALE GENOMIC DNA]</scope>
    <source>
        <strain evidence="2 3">DSM 5476</strain>
    </source>
</reference>
<evidence type="ECO:0000313" key="3">
    <source>
        <dbReference type="Proteomes" id="UP000003340"/>
    </source>
</evidence>
<organism evidence="2 3">
    <name type="scientific">[Clostridium] methylpentosum DSM 5476</name>
    <dbReference type="NCBI Taxonomy" id="537013"/>
    <lineage>
        <taxon>Bacteria</taxon>
        <taxon>Bacillati</taxon>
        <taxon>Bacillota</taxon>
        <taxon>Clostridia</taxon>
        <taxon>Eubacteriales</taxon>
        <taxon>Oscillospiraceae</taxon>
        <taxon>Oscillospiraceae incertae sedis</taxon>
    </lineage>
</organism>
<feature type="transmembrane region" description="Helical" evidence="1">
    <location>
        <begin position="40"/>
        <end position="60"/>
    </location>
</feature>
<dbReference type="Proteomes" id="UP000003340">
    <property type="component" value="Unassembled WGS sequence"/>
</dbReference>
<keyword evidence="3" id="KW-1185">Reference proteome</keyword>
<dbReference type="EMBL" id="ACEC01000045">
    <property type="protein sequence ID" value="EEG31090.1"/>
    <property type="molecule type" value="Genomic_DNA"/>
</dbReference>
<sequence length="129" mass="14776">MNESHQFEKDFTPTRLKNPLLCITPHAVIFRSTFTLSQTILVICSQRMLFILTTLMVVSFRENYKKRVRRVARRALFWHPAGFLHLEETGQGQRRQSSAVYSRILPGSRCVISRALCVLISAFAGGYAD</sequence>
<keyword evidence="1" id="KW-0472">Membrane</keyword>
<accession>C0EC29</accession>
<evidence type="ECO:0000256" key="1">
    <source>
        <dbReference type="SAM" id="Phobius"/>
    </source>
</evidence>
<dbReference type="STRING" id="537013.CLOSTMETH_01398"/>